<dbReference type="PROSITE" id="PS51786">
    <property type="entry name" value="LON_PROTEOLYTIC"/>
    <property type="match status" value="1"/>
</dbReference>
<dbReference type="NCBIfam" id="TIGR00763">
    <property type="entry name" value="lon"/>
    <property type="match status" value="1"/>
</dbReference>
<evidence type="ECO:0000256" key="11">
    <source>
        <dbReference type="ARBA" id="ARBA00066743"/>
    </source>
</evidence>
<evidence type="ECO:0000256" key="13">
    <source>
        <dbReference type="ARBA" id="ARBA00082722"/>
    </source>
</evidence>
<dbReference type="EC" id="3.4.21.53" evidence="11 14"/>
<dbReference type="FunFam" id="3.40.50.300:FF:000021">
    <property type="entry name" value="Lon protease homolog"/>
    <property type="match status" value="1"/>
</dbReference>
<comment type="similarity">
    <text evidence="14 15 18 19">Belongs to the peptidase S16 family.</text>
</comment>
<dbReference type="Pfam" id="PF05362">
    <property type="entry name" value="Lon_C"/>
    <property type="match status" value="1"/>
</dbReference>
<evidence type="ECO:0000256" key="18">
    <source>
        <dbReference type="PROSITE-ProRule" id="PRU01122"/>
    </source>
</evidence>
<keyword evidence="5 14" id="KW-0378">Hydrolase</keyword>
<dbReference type="PROSITE" id="PS51787">
    <property type="entry name" value="LON_N"/>
    <property type="match status" value="1"/>
</dbReference>
<accession>A0A4Q7JB23</accession>
<evidence type="ECO:0000259" key="21">
    <source>
        <dbReference type="PROSITE" id="PS51787"/>
    </source>
</evidence>
<dbReference type="EMBL" id="SFCC01000004">
    <property type="protein sequence ID" value="RZQ64196.1"/>
    <property type="molecule type" value="Genomic_DNA"/>
</dbReference>
<dbReference type="SUPFAM" id="SSF54211">
    <property type="entry name" value="Ribosomal protein S5 domain 2-like"/>
    <property type="match status" value="1"/>
</dbReference>
<feature type="binding site" evidence="14 17">
    <location>
        <begin position="364"/>
        <end position="371"/>
    </location>
    <ligand>
        <name>ATP</name>
        <dbReference type="ChEBI" id="CHEBI:30616"/>
    </ligand>
</feature>
<dbReference type="GO" id="GO:0016887">
    <property type="term" value="F:ATP hydrolysis activity"/>
    <property type="evidence" value="ECO:0007669"/>
    <property type="project" value="UniProtKB-UniRule"/>
</dbReference>
<evidence type="ECO:0000256" key="7">
    <source>
        <dbReference type="ARBA" id="ARBA00022840"/>
    </source>
</evidence>
<dbReference type="SMART" id="SM00382">
    <property type="entry name" value="AAA"/>
    <property type="match status" value="1"/>
</dbReference>
<dbReference type="GO" id="GO:0043565">
    <property type="term" value="F:sequence-specific DNA binding"/>
    <property type="evidence" value="ECO:0007669"/>
    <property type="project" value="UniProtKB-UniRule"/>
</dbReference>
<keyword evidence="7 14" id="KW-0067">ATP-binding</keyword>
<dbReference type="Pfam" id="PF00004">
    <property type="entry name" value="AAA"/>
    <property type="match status" value="1"/>
</dbReference>
<evidence type="ECO:0000259" key="20">
    <source>
        <dbReference type="PROSITE" id="PS51786"/>
    </source>
</evidence>
<evidence type="ECO:0000256" key="5">
    <source>
        <dbReference type="ARBA" id="ARBA00022801"/>
    </source>
</evidence>
<evidence type="ECO:0000256" key="9">
    <source>
        <dbReference type="ARBA" id="ARBA00050665"/>
    </source>
</evidence>
<dbReference type="CDD" id="cd19500">
    <property type="entry name" value="RecA-like_Lon"/>
    <property type="match status" value="1"/>
</dbReference>
<evidence type="ECO:0000256" key="3">
    <source>
        <dbReference type="ARBA" id="ARBA00022670"/>
    </source>
</evidence>
<evidence type="ECO:0000256" key="19">
    <source>
        <dbReference type="RuleBase" id="RU000591"/>
    </source>
</evidence>
<dbReference type="InterPro" id="IPR020568">
    <property type="entry name" value="Ribosomal_Su5_D2-typ_SF"/>
</dbReference>
<dbReference type="OrthoDB" id="9803599at2"/>
<feature type="domain" description="Lon N-terminal" evidence="21">
    <location>
        <begin position="7"/>
        <end position="205"/>
    </location>
</feature>
<dbReference type="InterPro" id="IPR014721">
    <property type="entry name" value="Ribsml_uS5_D2-typ_fold_subgr"/>
</dbReference>
<evidence type="ECO:0000256" key="4">
    <source>
        <dbReference type="ARBA" id="ARBA00022741"/>
    </source>
</evidence>
<dbReference type="InterPro" id="IPR015947">
    <property type="entry name" value="PUA-like_sf"/>
</dbReference>
<evidence type="ECO:0000256" key="10">
    <source>
        <dbReference type="ARBA" id="ARBA00053875"/>
    </source>
</evidence>
<comment type="function">
    <text evidence="10 14">ATP-dependent serine protease that mediates the selective degradation of mutant and abnormal proteins as well as certain short-lived regulatory proteins. Required for cellular homeostasis and for survival from DNA damage and developmental changes induced by stress. Degrades polypeptides processively to yield small peptide fragments that are 5 to 10 amino acids long. Binds to DNA in a double-stranded, site-specific manner.</text>
</comment>
<dbReference type="Gene3D" id="1.20.5.5270">
    <property type="match status" value="1"/>
</dbReference>
<keyword evidence="8 14" id="KW-0346">Stress response</keyword>
<reference evidence="22 23" key="1">
    <citation type="submission" date="2019-02" db="EMBL/GenBank/DDBJ databases">
        <title>Draft genome sequence of Amycolatopsis sp. 8-3EHSu isolated from roots of Suaeda maritima.</title>
        <authorList>
            <person name="Duangmal K."/>
            <person name="Chantavorakit T."/>
        </authorList>
    </citation>
    <scope>NUCLEOTIDE SEQUENCE [LARGE SCALE GENOMIC DNA]</scope>
    <source>
        <strain evidence="22 23">8-3EHSu</strain>
    </source>
</reference>
<dbReference type="GO" id="GO:0006515">
    <property type="term" value="P:protein quality control for misfolded or incompletely synthesized proteins"/>
    <property type="evidence" value="ECO:0007669"/>
    <property type="project" value="UniProtKB-UniRule"/>
</dbReference>
<dbReference type="Gene3D" id="3.30.230.10">
    <property type="match status" value="1"/>
</dbReference>
<keyword evidence="4 14" id="KW-0547">Nucleotide-binding</keyword>
<comment type="subunit">
    <text evidence="14 15">Homohexamer. Organized in a ring with a central cavity.</text>
</comment>
<comment type="catalytic activity">
    <reaction evidence="9 14 15 18">
        <text>Hydrolysis of proteins in presence of ATP.</text>
        <dbReference type="EC" id="3.4.21.53"/>
    </reaction>
</comment>
<dbReference type="PRINTS" id="PR00830">
    <property type="entry name" value="ENDOLAPTASE"/>
</dbReference>
<dbReference type="InterPro" id="IPR027417">
    <property type="entry name" value="P-loop_NTPase"/>
</dbReference>
<evidence type="ECO:0000256" key="14">
    <source>
        <dbReference type="HAMAP-Rule" id="MF_01973"/>
    </source>
</evidence>
<evidence type="ECO:0000256" key="16">
    <source>
        <dbReference type="PIRSR" id="PIRSR001174-1"/>
    </source>
</evidence>
<evidence type="ECO:0000256" key="12">
    <source>
        <dbReference type="ARBA" id="ARBA00071934"/>
    </source>
</evidence>
<dbReference type="Proteomes" id="UP000292003">
    <property type="component" value="Unassembled WGS sequence"/>
</dbReference>
<dbReference type="SUPFAM" id="SSF88697">
    <property type="entry name" value="PUA domain-like"/>
    <property type="match status" value="1"/>
</dbReference>
<dbReference type="HAMAP" id="MF_01973">
    <property type="entry name" value="lon_bact"/>
    <property type="match status" value="1"/>
</dbReference>
<evidence type="ECO:0000256" key="6">
    <source>
        <dbReference type="ARBA" id="ARBA00022825"/>
    </source>
</evidence>
<dbReference type="Pfam" id="PF22667">
    <property type="entry name" value="Lon_lid"/>
    <property type="match status" value="1"/>
</dbReference>
<dbReference type="InterPro" id="IPR003111">
    <property type="entry name" value="Lon_prtase_N"/>
</dbReference>
<dbReference type="InterPro" id="IPR027065">
    <property type="entry name" value="Lon_Prtase"/>
</dbReference>
<dbReference type="Gene3D" id="3.40.50.300">
    <property type="entry name" value="P-loop containing nucleotide triphosphate hydrolases"/>
    <property type="match status" value="1"/>
</dbReference>
<proteinExistence type="evidence at transcript level"/>
<evidence type="ECO:0000313" key="22">
    <source>
        <dbReference type="EMBL" id="RZQ64196.1"/>
    </source>
</evidence>
<organism evidence="22 23">
    <name type="scientific">Amycolatopsis suaedae</name>
    <dbReference type="NCBI Taxonomy" id="2510978"/>
    <lineage>
        <taxon>Bacteria</taxon>
        <taxon>Bacillati</taxon>
        <taxon>Actinomycetota</taxon>
        <taxon>Actinomycetes</taxon>
        <taxon>Pseudonocardiales</taxon>
        <taxon>Pseudonocardiaceae</taxon>
        <taxon>Amycolatopsis</taxon>
    </lineage>
</organism>
<dbReference type="InterPro" id="IPR008269">
    <property type="entry name" value="Lon_proteolytic"/>
</dbReference>
<name>A0A4Q7JB23_9PSEU</name>
<evidence type="ECO:0000256" key="17">
    <source>
        <dbReference type="PIRSR" id="PIRSR001174-2"/>
    </source>
</evidence>
<dbReference type="SUPFAM" id="SSF52540">
    <property type="entry name" value="P-loop containing nucleoside triphosphate hydrolases"/>
    <property type="match status" value="1"/>
</dbReference>
<keyword evidence="2 14" id="KW-0963">Cytoplasm</keyword>
<evidence type="ECO:0000256" key="2">
    <source>
        <dbReference type="ARBA" id="ARBA00022490"/>
    </source>
</evidence>
<protein>
    <recommendedName>
        <fullName evidence="12 14">Lon protease</fullName>
        <ecNumber evidence="11 14">3.4.21.53</ecNumber>
    </recommendedName>
    <alternativeName>
        <fullName evidence="13 14">ATP-dependent protease La</fullName>
    </alternativeName>
</protein>
<evidence type="ECO:0000256" key="8">
    <source>
        <dbReference type="ARBA" id="ARBA00023016"/>
    </source>
</evidence>
<dbReference type="AlphaFoldDB" id="A0A4Q7JB23"/>
<keyword evidence="23" id="KW-1185">Reference proteome</keyword>
<feature type="domain" description="Lon proteolytic" evidence="20">
    <location>
        <begin position="606"/>
        <end position="790"/>
    </location>
</feature>
<dbReference type="Gene3D" id="1.10.8.60">
    <property type="match status" value="1"/>
</dbReference>
<dbReference type="Gene3D" id="1.20.58.1480">
    <property type="match status" value="1"/>
</dbReference>
<dbReference type="InterPro" id="IPR004815">
    <property type="entry name" value="Lon_bac/euk-typ"/>
</dbReference>
<comment type="caution">
    <text evidence="22">The sequence shown here is derived from an EMBL/GenBank/DDBJ whole genome shotgun (WGS) entry which is preliminary data.</text>
</comment>
<dbReference type="PROSITE" id="PS01046">
    <property type="entry name" value="LON_SER"/>
    <property type="match status" value="1"/>
</dbReference>
<dbReference type="PANTHER" id="PTHR10046">
    <property type="entry name" value="ATP DEPENDENT LON PROTEASE FAMILY MEMBER"/>
    <property type="match status" value="1"/>
</dbReference>
<dbReference type="InterPro" id="IPR003959">
    <property type="entry name" value="ATPase_AAA_core"/>
</dbReference>
<dbReference type="InterPro" id="IPR027543">
    <property type="entry name" value="Lon_bac"/>
</dbReference>
<dbReference type="GO" id="GO:0004176">
    <property type="term" value="F:ATP-dependent peptidase activity"/>
    <property type="evidence" value="ECO:0007669"/>
    <property type="project" value="UniProtKB-UniRule"/>
</dbReference>
<dbReference type="PIRSF" id="PIRSF001174">
    <property type="entry name" value="Lon_proteas"/>
    <property type="match status" value="1"/>
</dbReference>
<comment type="induction">
    <text evidence="14">By heat shock.</text>
</comment>
<keyword evidence="3 14" id="KW-0645">Protease</keyword>
<dbReference type="InterPro" id="IPR054594">
    <property type="entry name" value="Lon_lid"/>
</dbReference>
<dbReference type="GO" id="GO:0034605">
    <property type="term" value="P:cellular response to heat"/>
    <property type="evidence" value="ECO:0007669"/>
    <property type="project" value="UniProtKB-UniRule"/>
</dbReference>
<feature type="active site" evidence="14 16">
    <location>
        <position position="739"/>
    </location>
</feature>
<dbReference type="RefSeq" id="WP_130474909.1">
    <property type="nucleotide sequence ID" value="NZ_SFCC01000004.1"/>
</dbReference>
<dbReference type="GO" id="GO:0005524">
    <property type="term" value="F:ATP binding"/>
    <property type="evidence" value="ECO:0007669"/>
    <property type="project" value="UniProtKB-UniRule"/>
</dbReference>
<dbReference type="GO" id="GO:0005737">
    <property type="term" value="C:cytoplasm"/>
    <property type="evidence" value="ECO:0007669"/>
    <property type="project" value="UniProtKB-SubCell"/>
</dbReference>
<dbReference type="Pfam" id="PF02190">
    <property type="entry name" value="LON_substr_bdg"/>
    <property type="match status" value="1"/>
</dbReference>
<feature type="active site" evidence="14 16">
    <location>
        <position position="696"/>
    </location>
</feature>
<evidence type="ECO:0000313" key="23">
    <source>
        <dbReference type="Proteomes" id="UP000292003"/>
    </source>
</evidence>
<keyword evidence="6 14" id="KW-0720">Serine protease</keyword>
<dbReference type="SMART" id="SM00464">
    <property type="entry name" value="LON"/>
    <property type="match status" value="1"/>
</dbReference>
<dbReference type="Gene3D" id="2.30.130.40">
    <property type="entry name" value="LON domain-like"/>
    <property type="match status" value="1"/>
</dbReference>
<gene>
    <name evidence="14 22" type="primary">lon</name>
    <name evidence="22" type="ORF">EWH70_09410</name>
</gene>
<sequence length="799" mass="85003">MSQQLLLPVLPLDDDVVLPGMVVPLDLGDTETRAAVESAQAAVPSANLPGIRSSLSSQARVLIVPRVDGEYAELGTIATIDRIGRVPGGRTAVLLRGTRRATVGATADGPGAARWVTANPVEEAPADENVRSLAAEYKSVVVSVLQQRGGWQLIDAVQQVEDPSAVADLAGNAPYLSLEQKLELLTTLDVAARLEKALAWSKEHLAELEVSDTIRKDVAEGMEKQQKEFLLRRQLEAIRKELGELDGSADDDDYRARVEAADLPEHVRKAALAEVDKLERTSDQSPEGGWIRTWLDTVLEMPWNTTTTDVHDIAGAREVLDGDHAGLADVKERIIEYLAVRARRAQGDAVVGGRHSGAVLALVGPPGVGKTSLGESVAKAMGREFVRVALGGIRDEAEIRGHRRTYVGALPGRIVRAIKEAGSMNPVVLLDEVDKVGADYRGDPTAALLEVLDPEQNHTFRDHYLEVELDLSDVVFLATANALETIPGPLLDRMELVTLDGYTEQEKVVIGRDHLLPRELERAGFGPDDVSFTDAALSRIAAEYTREAGVRNANRTIAKVLRKVATRVALSEVTLPVTVDAADLDDYLGRPRHLPESSLPASTQRTATPGVATGLAVTGAGGDVLYVEASLADKESGGTGLTLTGQLGDVMKESAQIALSYLRSRGAELELPVGDLRERGIHVHVPAGAVPKDGPSAGVTMTTALASLLSGRVVRADVAMTGEVSLTGRVLPIGGVKQKLLAAHRAGITTVVIPQRNEPDLDDVPAEVLAELDVHPVATVREVLELALTPAATPVPSAA</sequence>
<dbReference type="InterPro" id="IPR003593">
    <property type="entry name" value="AAA+_ATPase"/>
</dbReference>
<evidence type="ECO:0000256" key="1">
    <source>
        <dbReference type="ARBA" id="ARBA00004496"/>
    </source>
</evidence>
<comment type="subcellular location">
    <subcellularLocation>
        <location evidence="1 14 15">Cytoplasm</location>
    </subcellularLocation>
</comment>
<dbReference type="GO" id="GO:0004252">
    <property type="term" value="F:serine-type endopeptidase activity"/>
    <property type="evidence" value="ECO:0007669"/>
    <property type="project" value="UniProtKB-UniRule"/>
</dbReference>
<evidence type="ECO:0000256" key="15">
    <source>
        <dbReference type="PIRNR" id="PIRNR001174"/>
    </source>
</evidence>
<dbReference type="InterPro" id="IPR046336">
    <property type="entry name" value="Lon_prtase_N_sf"/>
</dbReference>
<dbReference type="InterPro" id="IPR008268">
    <property type="entry name" value="Peptidase_S16_AS"/>
</dbReference>